<name>A0A6C0U505_9GAMM</name>
<dbReference type="KEGG" id="kim:G3T16_19045"/>
<reference evidence="1 2" key="1">
    <citation type="submission" date="2020-02" db="EMBL/GenBank/DDBJ databases">
        <title>Genome sequencing for Kineobactrum sp. M2.</title>
        <authorList>
            <person name="Park S.-J."/>
        </authorList>
    </citation>
    <scope>NUCLEOTIDE SEQUENCE [LARGE SCALE GENOMIC DNA]</scope>
    <source>
        <strain evidence="1 2">M2</strain>
    </source>
</reference>
<accession>A0A6C0U505</accession>
<sequence length="92" mass="9976">MFQKMKAVLVLLKVGRVVIDPAKWKRRQISASILITAIWALADTARAFGYEIPVDGETVDALAVGLLAVVNWVLTLTTTDKLGLPTRAKADA</sequence>
<dbReference type="RefSeq" id="WP_163496618.1">
    <property type="nucleotide sequence ID" value="NZ_CP048711.1"/>
</dbReference>
<gene>
    <name evidence="1" type="ORF">G3T16_19045</name>
</gene>
<protein>
    <recommendedName>
        <fullName evidence="3">Phage holin</fullName>
    </recommendedName>
</protein>
<evidence type="ECO:0000313" key="2">
    <source>
        <dbReference type="Proteomes" id="UP000477680"/>
    </source>
</evidence>
<keyword evidence="2" id="KW-1185">Reference proteome</keyword>
<dbReference type="AlphaFoldDB" id="A0A6C0U505"/>
<proteinExistence type="predicted"/>
<dbReference type="Proteomes" id="UP000477680">
    <property type="component" value="Chromosome"/>
</dbReference>
<evidence type="ECO:0008006" key="3">
    <source>
        <dbReference type="Google" id="ProtNLM"/>
    </source>
</evidence>
<organism evidence="1 2">
    <name type="scientific">Kineobactrum salinum</name>
    <dbReference type="NCBI Taxonomy" id="2708301"/>
    <lineage>
        <taxon>Bacteria</taxon>
        <taxon>Pseudomonadati</taxon>
        <taxon>Pseudomonadota</taxon>
        <taxon>Gammaproteobacteria</taxon>
        <taxon>Cellvibrionales</taxon>
        <taxon>Halieaceae</taxon>
        <taxon>Kineobactrum</taxon>
    </lineage>
</organism>
<dbReference type="EMBL" id="CP048711">
    <property type="protein sequence ID" value="QIB67191.1"/>
    <property type="molecule type" value="Genomic_DNA"/>
</dbReference>
<evidence type="ECO:0000313" key="1">
    <source>
        <dbReference type="EMBL" id="QIB67191.1"/>
    </source>
</evidence>